<organism evidence="2 3">
    <name type="scientific">Solemya pervernicosa gill symbiont</name>
    <dbReference type="NCBI Taxonomy" id="642797"/>
    <lineage>
        <taxon>Bacteria</taxon>
        <taxon>Pseudomonadati</taxon>
        <taxon>Pseudomonadota</taxon>
        <taxon>Gammaproteobacteria</taxon>
        <taxon>sulfur-oxidizing symbionts</taxon>
    </lineage>
</organism>
<keyword evidence="1" id="KW-0378">Hydrolase</keyword>
<dbReference type="AlphaFoldDB" id="A0A1T2L7H3"/>
<dbReference type="InterPro" id="IPR036412">
    <property type="entry name" value="HAD-like_sf"/>
</dbReference>
<dbReference type="Gene3D" id="3.40.50.1000">
    <property type="entry name" value="HAD superfamily/HAD-like"/>
    <property type="match status" value="1"/>
</dbReference>
<dbReference type="EMBL" id="MPRL01000015">
    <property type="protein sequence ID" value="OOZ40984.1"/>
    <property type="molecule type" value="Genomic_DNA"/>
</dbReference>
<accession>A0A1T2L7H3</accession>
<dbReference type="Proteomes" id="UP000191110">
    <property type="component" value="Unassembled WGS sequence"/>
</dbReference>
<dbReference type="PRINTS" id="PR00413">
    <property type="entry name" value="HADHALOGNASE"/>
</dbReference>
<keyword evidence="3" id="KW-1185">Reference proteome</keyword>
<dbReference type="PANTHER" id="PTHR43316">
    <property type="entry name" value="HYDROLASE, HALOACID DELAHOGENASE-RELATED"/>
    <property type="match status" value="1"/>
</dbReference>
<protein>
    <recommendedName>
        <fullName evidence="4">Haloacid dehalogenase</fullName>
    </recommendedName>
</protein>
<comment type="caution">
    <text evidence="2">The sequence shown here is derived from an EMBL/GenBank/DDBJ whole genome shotgun (WGS) entry which is preliminary data.</text>
</comment>
<dbReference type="SFLD" id="SFLDS00003">
    <property type="entry name" value="Haloacid_Dehalogenase"/>
    <property type="match status" value="1"/>
</dbReference>
<evidence type="ECO:0000256" key="1">
    <source>
        <dbReference type="ARBA" id="ARBA00022801"/>
    </source>
</evidence>
<dbReference type="NCBIfam" id="TIGR01549">
    <property type="entry name" value="HAD-SF-IA-v1"/>
    <property type="match status" value="1"/>
</dbReference>
<reference evidence="2 3" key="1">
    <citation type="submission" date="2016-11" db="EMBL/GenBank/DDBJ databases">
        <title>Mixed transmission modes and dynamic genome evolution in an obligate animal-bacterial symbiosis.</title>
        <authorList>
            <person name="Russell S.L."/>
            <person name="Corbett-Detig R.B."/>
            <person name="Cavanaugh C.M."/>
        </authorList>
    </citation>
    <scope>NUCLEOTIDE SEQUENCE [LARGE SCALE GENOMIC DNA]</scope>
    <source>
        <strain evidence="2">Sveles-Q1</strain>
    </source>
</reference>
<dbReference type="NCBIfam" id="TIGR01509">
    <property type="entry name" value="HAD-SF-IA-v3"/>
    <property type="match status" value="1"/>
</dbReference>
<dbReference type="SFLD" id="SFLDG01129">
    <property type="entry name" value="C1.5:_HAD__Beta-PGM__Phosphata"/>
    <property type="match status" value="1"/>
</dbReference>
<dbReference type="SUPFAM" id="SSF56784">
    <property type="entry name" value="HAD-like"/>
    <property type="match status" value="1"/>
</dbReference>
<dbReference type="Pfam" id="PF00702">
    <property type="entry name" value="Hydrolase"/>
    <property type="match status" value="1"/>
</dbReference>
<gene>
    <name evidence="2" type="ORF">BOW53_05515</name>
</gene>
<evidence type="ECO:0000313" key="3">
    <source>
        <dbReference type="Proteomes" id="UP000191110"/>
    </source>
</evidence>
<evidence type="ECO:0008006" key="4">
    <source>
        <dbReference type="Google" id="ProtNLM"/>
    </source>
</evidence>
<proteinExistence type="predicted"/>
<dbReference type="GO" id="GO:0016787">
    <property type="term" value="F:hydrolase activity"/>
    <property type="evidence" value="ECO:0007669"/>
    <property type="project" value="UniProtKB-KW"/>
</dbReference>
<dbReference type="InterPro" id="IPR023214">
    <property type="entry name" value="HAD_sf"/>
</dbReference>
<sequence length="235" mass="25043">MDRNLFSGVEAVCFDLFHTLVDVGSVPASVGGYTADILGLDRSAWNGACFSGAHDICRTTTQLEVIRKMAHHLDPQIPMGLIEEASAARQRRFDYSLKQVDGEIVAALARLQAAGLPLALVSNASTAEVAAWSDSPLAVLFDVALFSCECGHAKPDAQIYHLASERLGVAAAQCLFVGDGGSDEHRGAAAVGMRPVLTTQYLGRSYTTEAVEQRRQHVDYEVASVAELPGLLLSA</sequence>
<dbReference type="PANTHER" id="PTHR43316:SF3">
    <property type="entry name" value="HALOACID DEHALOGENASE, TYPE II (AFU_ORTHOLOGUE AFUA_2G07750)-RELATED"/>
    <property type="match status" value="1"/>
</dbReference>
<dbReference type="RefSeq" id="WP_172840185.1">
    <property type="nucleotide sequence ID" value="NZ_MPRL01000015.1"/>
</dbReference>
<evidence type="ECO:0000313" key="2">
    <source>
        <dbReference type="EMBL" id="OOZ40984.1"/>
    </source>
</evidence>
<name>A0A1T2L7H3_9GAMM</name>
<dbReference type="InterPro" id="IPR051540">
    <property type="entry name" value="S-2-haloacid_dehalogenase"/>
</dbReference>
<dbReference type="InterPro" id="IPR006439">
    <property type="entry name" value="HAD-SF_hydro_IA"/>
</dbReference>